<proteinExistence type="predicted"/>
<protein>
    <submittedName>
        <fullName evidence="1">Hypothetical membrane protein</fullName>
    </submittedName>
</protein>
<accession>Q9HL42</accession>
<reference evidence="1 2" key="1">
    <citation type="journal article" date="2000" name="Nature">
        <title>The genome sequence of the thermoacidophilic scavenger Thermoplasma acidophilum.</title>
        <authorList>
            <person name="Ruepp A."/>
            <person name="Graml W."/>
            <person name="Santos-Martinez M.L."/>
            <person name="Koretke K.K."/>
            <person name="Volker C."/>
            <person name="Mewes H.W."/>
            <person name="Frishman D."/>
            <person name="Stocker S."/>
            <person name="Lupas A.N."/>
            <person name="Baumeister W."/>
        </authorList>
    </citation>
    <scope>NUCLEOTIDE SEQUENCE [LARGE SCALE GENOMIC DNA]</scope>
    <source>
        <strain evidence="2">ATCC 25905 / DSM 1728 / JCM 9062 / NBRC 15155 / AMRC-C165</strain>
    </source>
</reference>
<dbReference type="AlphaFoldDB" id="Q9HL42"/>
<dbReference type="Proteomes" id="UP000001024">
    <property type="component" value="Chromosome"/>
</dbReference>
<name>Q9HL42_THEAC</name>
<dbReference type="KEGG" id="tac:Ta0394"/>
<dbReference type="HOGENOM" id="CLU_1870839_0_0_2"/>
<evidence type="ECO:0000313" key="2">
    <source>
        <dbReference type="Proteomes" id="UP000001024"/>
    </source>
</evidence>
<organism evidence="1 2">
    <name type="scientific">Thermoplasma acidophilum (strain ATCC 25905 / DSM 1728 / JCM 9062 / NBRC 15155 / AMRC-C165)</name>
    <dbReference type="NCBI Taxonomy" id="273075"/>
    <lineage>
        <taxon>Archaea</taxon>
        <taxon>Methanobacteriati</taxon>
        <taxon>Thermoplasmatota</taxon>
        <taxon>Thermoplasmata</taxon>
        <taxon>Thermoplasmatales</taxon>
        <taxon>Thermoplasmataceae</taxon>
        <taxon>Thermoplasma</taxon>
    </lineage>
</organism>
<dbReference type="EnsemblBacteria" id="CAC11538">
    <property type="protein sequence ID" value="CAC11538"/>
    <property type="gene ID" value="CAC11538"/>
</dbReference>
<dbReference type="EMBL" id="AL445064">
    <property type="protein sequence ID" value="CAC11538.1"/>
    <property type="molecule type" value="Genomic_DNA"/>
</dbReference>
<dbReference type="InParanoid" id="Q9HL42"/>
<sequence>MIPAEVACLCFRITVDNVGLLRLEFPWFDYNKILFPYPHALAHAPGYPRIPGVSVLAHYGEPGCTLHLLNDTEHLPLLLVWEYNSPYRFLVLFAAFEILDTVVNVVFAHIPPFFQCPSGLWQCIKGTAMAIEHMGC</sequence>
<gene>
    <name evidence="1" type="ordered locus">Ta0394</name>
</gene>
<evidence type="ECO:0000313" key="1">
    <source>
        <dbReference type="EMBL" id="CAC11538.1"/>
    </source>
</evidence>
<keyword evidence="2" id="KW-1185">Reference proteome</keyword>